<evidence type="ECO:0000313" key="2">
    <source>
        <dbReference type="EMBL" id="KAF5348079.1"/>
    </source>
</evidence>
<comment type="caution">
    <text evidence="2">The sequence shown here is derived from an EMBL/GenBank/DDBJ whole genome shotgun (WGS) entry which is preliminary data.</text>
</comment>
<dbReference type="Proteomes" id="UP000559256">
    <property type="component" value="Unassembled WGS sequence"/>
</dbReference>
<sequence>MKLGTQELDLDLSICSTRALEHIGNRAVYGGMRFLNATRATIFTCNERRMMINVVDMHASEACDTPPRSLSEMGSVNSENHQKRVPVENSKQRARLGWDSVNGPIQDNS</sequence>
<name>A0A8H5CU67_9AGAR</name>
<dbReference type="EMBL" id="JAACJM010000088">
    <property type="protein sequence ID" value="KAF5348079.1"/>
    <property type="molecule type" value="Genomic_DNA"/>
</dbReference>
<evidence type="ECO:0000313" key="3">
    <source>
        <dbReference type="Proteomes" id="UP000559256"/>
    </source>
</evidence>
<gene>
    <name evidence="2" type="ORF">D9758_010049</name>
</gene>
<dbReference type="AlphaFoldDB" id="A0A8H5CU67"/>
<accession>A0A8H5CU67</accession>
<organism evidence="2 3">
    <name type="scientific">Tetrapyrgos nigripes</name>
    <dbReference type="NCBI Taxonomy" id="182062"/>
    <lineage>
        <taxon>Eukaryota</taxon>
        <taxon>Fungi</taxon>
        <taxon>Dikarya</taxon>
        <taxon>Basidiomycota</taxon>
        <taxon>Agaricomycotina</taxon>
        <taxon>Agaricomycetes</taxon>
        <taxon>Agaricomycetidae</taxon>
        <taxon>Agaricales</taxon>
        <taxon>Marasmiineae</taxon>
        <taxon>Marasmiaceae</taxon>
        <taxon>Tetrapyrgos</taxon>
    </lineage>
</organism>
<feature type="region of interest" description="Disordered" evidence="1">
    <location>
        <begin position="63"/>
        <end position="109"/>
    </location>
</feature>
<proteinExistence type="predicted"/>
<protein>
    <submittedName>
        <fullName evidence="2">Uncharacterized protein</fullName>
    </submittedName>
</protein>
<reference evidence="2 3" key="1">
    <citation type="journal article" date="2020" name="ISME J.">
        <title>Uncovering the hidden diversity of litter-decomposition mechanisms in mushroom-forming fungi.</title>
        <authorList>
            <person name="Floudas D."/>
            <person name="Bentzer J."/>
            <person name="Ahren D."/>
            <person name="Johansson T."/>
            <person name="Persson P."/>
            <person name="Tunlid A."/>
        </authorList>
    </citation>
    <scope>NUCLEOTIDE SEQUENCE [LARGE SCALE GENOMIC DNA]</scope>
    <source>
        <strain evidence="2 3">CBS 291.85</strain>
    </source>
</reference>
<keyword evidence="3" id="KW-1185">Reference proteome</keyword>
<evidence type="ECO:0000256" key="1">
    <source>
        <dbReference type="SAM" id="MobiDB-lite"/>
    </source>
</evidence>